<organism evidence="2 3">
    <name type="scientific">Gordonia phthalatica</name>
    <dbReference type="NCBI Taxonomy" id="1136941"/>
    <lineage>
        <taxon>Bacteria</taxon>
        <taxon>Bacillati</taxon>
        <taxon>Actinomycetota</taxon>
        <taxon>Actinomycetes</taxon>
        <taxon>Mycobacteriales</taxon>
        <taxon>Gordoniaceae</taxon>
        <taxon>Gordonia</taxon>
    </lineage>
</organism>
<accession>A0A0N9NJ71</accession>
<sequence>MLTLPTRLWWRQSPRNDASTIMGMQTSAAVALGLVIWAVSVVLGFAAGGVLNPLLYVGAMLVLLVAAGVLLGAPRDPVAMWATLFIVFAPPLAITIAIPGLAHRPGLAYGTLTGMSIIVTAFLAVRGRTVAAWLGYGLGLAVALLADAFAGPQPALIGAQAPNLAVLLMATIFAAIVRPRARQIYALRGETERETALRSAEEATLAVRDQQLSRLDDGARPLLDRIAAGGRLDRSELQRCRLVEAQLRDRIRAPGFDSPGVANAAWRARARGVRVLLLDDFDVAVGMPDSVALRAVVDRVVAVLADAEDGDEVTARLLPRGRSRLATVSVARNDGVVRLEFDASGRETSIETQS</sequence>
<keyword evidence="1" id="KW-0472">Membrane</keyword>
<feature type="transmembrane region" description="Helical" evidence="1">
    <location>
        <begin position="132"/>
        <end position="151"/>
    </location>
</feature>
<evidence type="ECO:0000313" key="3">
    <source>
        <dbReference type="Proteomes" id="UP000063789"/>
    </source>
</evidence>
<keyword evidence="1" id="KW-1133">Transmembrane helix</keyword>
<reference evidence="3" key="1">
    <citation type="submission" date="2015-06" db="EMBL/GenBank/DDBJ databases">
        <title>Complete genome sequence and metabolic analysis of phthalate degradation pathway in Gordonia sp. QH-11.</title>
        <authorList>
            <person name="Jin D."/>
            <person name="Kong X."/>
            <person name="Bai Z."/>
        </authorList>
    </citation>
    <scope>NUCLEOTIDE SEQUENCE [LARGE SCALE GENOMIC DNA]</scope>
    <source>
        <strain evidence="3">QH-11</strain>
    </source>
</reference>
<feature type="transmembrane region" description="Helical" evidence="1">
    <location>
        <begin position="78"/>
        <end position="101"/>
    </location>
</feature>
<evidence type="ECO:0000256" key="1">
    <source>
        <dbReference type="SAM" id="Phobius"/>
    </source>
</evidence>
<feature type="transmembrane region" description="Helical" evidence="1">
    <location>
        <begin position="21"/>
        <end position="47"/>
    </location>
</feature>
<dbReference type="EMBL" id="CP011853">
    <property type="protein sequence ID" value="ALG85657.1"/>
    <property type="molecule type" value="Genomic_DNA"/>
</dbReference>
<evidence type="ECO:0000313" key="2">
    <source>
        <dbReference type="EMBL" id="ALG85657.1"/>
    </source>
</evidence>
<dbReference type="STRING" id="1136941.ACH46_15700"/>
<name>A0A0N9NJ71_9ACTN</name>
<keyword evidence="1" id="KW-0812">Transmembrane</keyword>
<feature type="transmembrane region" description="Helical" evidence="1">
    <location>
        <begin position="53"/>
        <end position="71"/>
    </location>
</feature>
<keyword evidence="3" id="KW-1185">Reference proteome</keyword>
<feature type="transmembrane region" description="Helical" evidence="1">
    <location>
        <begin position="157"/>
        <end position="177"/>
    </location>
</feature>
<dbReference type="Proteomes" id="UP000063789">
    <property type="component" value="Chromosome"/>
</dbReference>
<dbReference type="KEGG" id="goq:ACH46_15700"/>
<gene>
    <name evidence="2" type="ORF">ACH46_15700</name>
</gene>
<reference evidence="2 3" key="2">
    <citation type="journal article" date="2017" name="Int. J. Syst. Evol. Microbiol.">
        <title>Gordonia phthalatica sp. nov., a di-n-butyl phthalate-degrading bacterium isolated from activated sludge.</title>
        <authorList>
            <person name="Jin D."/>
            <person name="Kong X."/>
            <person name="Jia M."/>
            <person name="Yu X."/>
            <person name="Wang X."/>
            <person name="Zhuang X."/>
            <person name="Deng Y."/>
            <person name="Bai Z."/>
        </authorList>
    </citation>
    <scope>NUCLEOTIDE SEQUENCE [LARGE SCALE GENOMIC DNA]</scope>
    <source>
        <strain evidence="2 3">QH-11</strain>
    </source>
</reference>
<dbReference type="AlphaFoldDB" id="A0A0N9NJ71"/>
<proteinExistence type="predicted"/>
<dbReference type="PATRIC" id="fig|1136941.3.peg.3204"/>
<feature type="transmembrane region" description="Helical" evidence="1">
    <location>
        <begin position="107"/>
        <end position="125"/>
    </location>
</feature>
<protein>
    <submittedName>
        <fullName evidence="2">Uncharacterized protein</fullName>
    </submittedName>
</protein>